<organism evidence="12 13">
    <name type="scientific">Ottowia cancrivicina</name>
    <dbReference type="NCBI Taxonomy" id="3040346"/>
    <lineage>
        <taxon>Bacteria</taxon>
        <taxon>Pseudomonadati</taxon>
        <taxon>Pseudomonadota</taxon>
        <taxon>Betaproteobacteria</taxon>
        <taxon>Burkholderiales</taxon>
        <taxon>Comamonadaceae</taxon>
        <taxon>Ottowia</taxon>
    </lineage>
</organism>
<evidence type="ECO:0000256" key="10">
    <source>
        <dbReference type="ARBA" id="ARBA00023237"/>
    </source>
</evidence>
<evidence type="ECO:0000313" key="12">
    <source>
        <dbReference type="EMBL" id="MDG9700309.1"/>
    </source>
</evidence>
<dbReference type="Proteomes" id="UP001237156">
    <property type="component" value="Unassembled WGS sequence"/>
</dbReference>
<keyword evidence="7" id="KW-0406">Ion transport</keyword>
<evidence type="ECO:0000256" key="2">
    <source>
        <dbReference type="ARBA" id="ARBA00011233"/>
    </source>
</evidence>
<dbReference type="GO" id="GO:0046930">
    <property type="term" value="C:pore complex"/>
    <property type="evidence" value="ECO:0007669"/>
    <property type="project" value="UniProtKB-KW"/>
</dbReference>
<dbReference type="GO" id="GO:0015288">
    <property type="term" value="F:porin activity"/>
    <property type="evidence" value="ECO:0007669"/>
    <property type="project" value="UniProtKB-KW"/>
</dbReference>
<evidence type="ECO:0000256" key="5">
    <source>
        <dbReference type="ARBA" id="ARBA00022692"/>
    </source>
</evidence>
<evidence type="ECO:0000256" key="8">
    <source>
        <dbReference type="ARBA" id="ARBA00023114"/>
    </source>
</evidence>
<protein>
    <submittedName>
        <fullName evidence="12">Porin</fullName>
    </submittedName>
</protein>
<dbReference type="Pfam" id="PF13609">
    <property type="entry name" value="Porin_4"/>
    <property type="match status" value="1"/>
</dbReference>
<dbReference type="SUPFAM" id="SSF56935">
    <property type="entry name" value="Porins"/>
    <property type="match status" value="1"/>
</dbReference>
<dbReference type="GO" id="GO:0009279">
    <property type="term" value="C:cell outer membrane"/>
    <property type="evidence" value="ECO:0007669"/>
    <property type="project" value="UniProtKB-SubCell"/>
</dbReference>
<dbReference type="PANTHER" id="PTHR34501:SF9">
    <property type="entry name" value="MAJOR OUTER MEMBRANE PROTEIN P.IA"/>
    <property type="match status" value="1"/>
</dbReference>
<evidence type="ECO:0000313" key="13">
    <source>
        <dbReference type="Proteomes" id="UP001237156"/>
    </source>
</evidence>
<keyword evidence="10" id="KW-0998">Cell outer membrane</keyword>
<accession>A0AAW6RNK4</accession>
<keyword evidence="13" id="KW-1185">Reference proteome</keyword>
<keyword evidence="9" id="KW-0472">Membrane</keyword>
<dbReference type="InterPro" id="IPR050298">
    <property type="entry name" value="Gram-neg_bact_OMP"/>
</dbReference>
<dbReference type="Gene3D" id="2.40.160.10">
    <property type="entry name" value="Porin"/>
    <property type="match status" value="1"/>
</dbReference>
<evidence type="ECO:0000256" key="9">
    <source>
        <dbReference type="ARBA" id="ARBA00023136"/>
    </source>
</evidence>
<evidence type="ECO:0000256" key="1">
    <source>
        <dbReference type="ARBA" id="ARBA00004571"/>
    </source>
</evidence>
<evidence type="ECO:0000256" key="4">
    <source>
        <dbReference type="ARBA" id="ARBA00022452"/>
    </source>
</evidence>
<proteinExistence type="predicted"/>
<dbReference type="InterPro" id="IPR023614">
    <property type="entry name" value="Porin_dom_sf"/>
</dbReference>
<dbReference type="EMBL" id="JARVII010000030">
    <property type="protein sequence ID" value="MDG9700309.1"/>
    <property type="molecule type" value="Genomic_DNA"/>
</dbReference>
<keyword evidence="3" id="KW-0813">Transport</keyword>
<keyword evidence="6" id="KW-0732">Signal</keyword>
<dbReference type="PRINTS" id="PR00184">
    <property type="entry name" value="NEISSPPORIN"/>
</dbReference>
<keyword evidence="5" id="KW-0812">Transmembrane</keyword>
<comment type="caution">
    <text evidence="12">The sequence shown here is derived from an EMBL/GenBank/DDBJ whole genome shotgun (WGS) entry which is preliminary data.</text>
</comment>
<dbReference type="InterPro" id="IPR033900">
    <property type="entry name" value="Gram_neg_porin_domain"/>
</dbReference>
<evidence type="ECO:0000256" key="6">
    <source>
        <dbReference type="ARBA" id="ARBA00022729"/>
    </source>
</evidence>
<dbReference type="RefSeq" id="WP_279525052.1">
    <property type="nucleotide sequence ID" value="NZ_JARVII010000030.1"/>
</dbReference>
<reference evidence="12 13" key="1">
    <citation type="submission" date="2023-04" db="EMBL/GenBank/DDBJ databases">
        <title>Ottowia paracancer sp. nov., isolated from human stomach.</title>
        <authorList>
            <person name="Song Y."/>
        </authorList>
    </citation>
    <scope>NUCLEOTIDE SEQUENCE [LARGE SCALE GENOMIC DNA]</scope>
    <source>
        <strain evidence="12 13">10c7w1</strain>
    </source>
</reference>
<dbReference type="CDD" id="cd00342">
    <property type="entry name" value="gram_neg_porins"/>
    <property type="match status" value="1"/>
</dbReference>
<keyword evidence="4" id="KW-1134">Transmembrane beta strand</keyword>
<sequence length="441" mass="47723">MFDGGKARQTVRQGVFPGLELAPVPAVKPGRCLRLRTGFKRISGPGPVEKAQHCRAGPGAAREKRLARANGGAASRFYGPGLLALEQDCDLMHTVFRALQRVYSPLTLIGKEIQMKKNLPALAVLTLLCGAAYAQSSVTLYGVADVGIGKMSGQKTGMISGDMVNHTTSYIGFRGIEDLGGGLKVGFRLEQFVNMEDGATASPGGQFVRAETFGRAANLWLEGGFGQFKMGRSETPSYNAISTWSIVGSANYSPSLGRYAAVGLSNRSSSQFSYKTPVFGGFSAEVAFIAKGDNGNKAKYDLNLIYENGPLAAGISYNKIQDAKANYALGAKYDFGMFALSAGYYDIRNLEGVSLPTGAKMKLAGFSVGGSVKFDNITLAVELQRQRKKEVYNQNVTQKYKKYTEGVVEAKYALSKRTFVYADYLRMENKNNYGLGIQHRF</sequence>
<name>A0AAW6RNK4_9BURK</name>
<evidence type="ECO:0000256" key="7">
    <source>
        <dbReference type="ARBA" id="ARBA00023065"/>
    </source>
</evidence>
<dbReference type="GO" id="GO:0006811">
    <property type="term" value="P:monoatomic ion transport"/>
    <property type="evidence" value="ECO:0007669"/>
    <property type="project" value="UniProtKB-KW"/>
</dbReference>
<feature type="domain" description="Porin" evidence="11">
    <location>
        <begin position="121"/>
        <end position="432"/>
    </location>
</feature>
<gene>
    <name evidence="12" type="ORF">QB898_11425</name>
</gene>
<dbReference type="InterPro" id="IPR002299">
    <property type="entry name" value="Porin_Neis"/>
</dbReference>
<comment type="subunit">
    <text evidence="2">Homotrimer.</text>
</comment>
<dbReference type="AlphaFoldDB" id="A0AAW6RNK4"/>
<dbReference type="PANTHER" id="PTHR34501">
    <property type="entry name" value="PROTEIN YDDL-RELATED"/>
    <property type="match status" value="1"/>
</dbReference>
<evidence type="ECO:0000256" key="3">
    <source>
        <dbReference type="ARBA" id="ARBA00022448"/>
    </source>
</evidence>
<evidence type="ECO:0000259" key="11">
    <source>
        <dbReference type="Pfam" id="PF13609"/>
    </source>
</evidence>
<keyword evidence="8" id="KW-0626">Porin</keyword>
<comment type="subcellular location">
    <subcellularLocation>
        <location evidence="1">Cell outer membrane</location>
        <topology evidence="1">Multi-pass membrane protein</topology>
    </subcellularLocation>
</comment>